<keyword evidence="5" id="KW-1185">Reference proteome</keyword>
<dbReference type="InterPro" id="IPR052336">
    <property type="entry name" value="MlaD_Phospholipid_Transporter"/>
</dbReference>
<dbReference type="EMBL" id="VJZA01000029">
    <property type="protein sequence ID" value="TVT21137.1"/>
    <property type="molecule type" value="Genomic_DNA"/>
</dbReference>
<dbReference type="PANTHER" id="PTHR33371">
    <property type="entry name" value="INTERMEMBRANE PHOSPHOLIPID TRANSPORT SYSTEM BINDING PROTEIN MLAD-RELATED"/>
    <property type="match status" value="1"/>
</dbReference>
<dbReference type="InterPro" id="IPR005693">
    <property type="entry name" value="Mce"/>
</dbReference>
<dbReference type="GO" id="GO:0005576">
    <property type="term" value="C:extracellular region"/>
    <property type="evidence" value="ECO:0007669"/>
    <property type="project" value="TreeGrafter"/>
</dbReference>
<feature type="domain" description="Mce/MlaD" evidence="2">
    <location>
        <begin position="39"/>
        <end position="113"/>
    </location>
</feature>
<evidence type="ECO:0000313" key="5">
    <source>
        <dbReference type="Proteomes" id="UP000318578"/>
    </source>
</evidence>
<name>A0A558AA53_9PSEU</name>
<evidence type="ECO:0000256" key="1">
    <source>
        <dbReference type="SAM" id="MobiDB-lite"/>
    </source>
</evidence>
<dbReference type="Pfam" id="PF02470">
    <property type="entry name" value="MlaD"/>
    <property type="match status" value="1"/>
</dbReference>
<dbReference type="AlphaFoldDB" id="A0A558AA53"/>
<dbReference type="OrthoDB" id="4741753at2"/>
<dbReference type="InterPro" id="IPR024516">
    <property type="entry name" value="Mce_C"/>
</dbReference>
<dbReference type="PANTHER" id="PTHR33371:SF16">
    <property type="entry name" value="MCE-FAMILY PROTEIN MCE3F"/>
    <property type="match status" value="1"/>
</dbReference>
<feature type="region of interest" description="Disordered" evidence="1">
    <location>
        <begin position="327"/>
        <end position="346"/>
    </location>
</feature>
<protein>
    <submittedName>
        <fullName evidence="4">MCE family protein</fullName>
    </submittedName>
</protein>
<proteinExistence type="predicted"/>
<comment type="caution">
    <text evidence="4">The sequence shown here is derived from an EMBL/GenBank/DDBJ whole genome shotgun (WGS) entry which is preliminary data.</text>
</comment>
<dbReference type="InterPro" id="IPR003399">
    <property type="entry name" value="Mce/MlaD"/>
</dbReference>
<evidence type="ECO:0000259" key="2">
    <source>
        <dbReference type="Pfam" id="PF02470"/>
    </source>
</evidence>
<evidence type="ECO:0000259" key="3">
    <source>
        <dbReference type="Pfam" id="PF11887"/>
    </source>
</evidence>
<sequence length="449" mass="46530">MISKLVRWQLVVFTILTVAAVVYASIAYVGLPRLLGIGQYRLSVELPASGGLYPNAVVTLRGVEVGKVTGMRLSQNGVLADLTVDDDVRIPADSQIAVRNTSAIGEQYLSFVPAAKGPPYLAAGTTVTGRQVTLPTEIGSVLHNTQALAASVPQGALNTTIDELYDAFNGTGQTLQQFLDSAKTLTTGAADNVDPTRKLIADLVPVLATQKAEAPDISSYTADLASFTDQLRMSDPQIRVALTQGPGFANELSSLVDALRPTVPRLLTSLTSTAQMVDVYLPNVAQVVSILPATVNDIISALGNSPVPGTAVLNLKTSVNSPTACTDGFRAQARDPSDTTSIPAPGDSYCKLPQNAQQLVRGARNSPCPNDPARRSATAAGCGLNFLSAGEPGTVALSAPTAAGTTTYDPATGLFLGPDGKPYILGDLTKSGLPASLTSLLNPLNPPAP</sequence>
<gene>
    <name evidence="4" type="ORF">FNH06_18090</name>
</gene>
<dbReference type="NCBIfam" id="TIGR00996">
    <property type="entry name" value="Mtu_fam_mce"/>
    <property type="match status" value="1"/>
</dbReference>
<reference evidence="4 5" key="1">
    <citation type="submission" date="2019-07" db="EMBL/GenBank/DDBJ databases">
        <title>New species of Amycolatopsis and Streptomyces.</title>
        <authorList>
            <person name="Duangmal K."/>
            <person name="Teo W.F.A."/>
            <person name="Lipun K."/>
        </authorList>
    </citation>
    <scope>NUCLEOTIDE SEQUENCE [LARGE SCALE GENOMIC DNA]</scope>
    <source>
        <strain evidence="4 5">JCM 30562</strain>
    </source>
</reference>
<dbReference type="Proteomes" id="UP000318578">
    <property type="component" value="Unassembled WGS sequence"/>
</dbReference>
<organism evidence="4 5">
    <name type="scientific">Amycolatopsis acidiphila</name>
    <dbReference type="NCBI Taxonomy" id="715473"/>
    <lineage>
        <taxon>Bacteria</taxon>
        <taxon>Bacillati</taxon>
        <taxon>Actinomycetota</taxon>
        <taxon>Actinomycetes</taxon>
        <taxon>Pseudonocardiales</taxon>
        <taxon>Pseudonocardiaceae</taxon>
        <taxon>Amycolatopsis</taxon>
    </lineage>
</organism>
<dbReference type="RefSeq" id="WP_144639936.1">
    <property type="nucleotide sequence ID" value="NZ_BNAX01000001.1"/>
</dbReference>
<dbReference type="Pfam" id="PF11887">
    <property type="entry name" value="Mce4_CUP1"/>
    <property type="match status" value="1"/>
</dbReference>
<accession>A0A558AA53</accession>
<evidence type="ECO:0000313" key="4">
    <source>
        <dbReference type="EMBL" id="TVT21137.1"/>
    </source>
</evidence>
<feature type="domain" description="Mammalian cell entry C-terminal" evidence="3">
    <location>
        <begin position="121"/>
        <end position="309"/>
    </location>
</feature>